<keyword evidence="3" id="KW-0233">DNA recombination</keyword>
<dbReference type="InterPro" id="IPR044068">
    <property type="entry name" value="CB"/>
</dbReference>
<comment type="similarity">
    <text evidence="1">Belongs to the 'phage' integrase family.</text>
</comment>
<name>A0A842AG89_9LIST</name>
<dbReference type="Pfam" id="PF00589">
    <property type="entry name" value="Phage_integrase"/>
    <property type="match status" value="1"/>
</dbReference>
<dbReference type="Gene3D" id="1.10.150.130">
    <property type="match status" value="1"/>
</dbReference>
<evidence type="ECO:0000259" key="6">
    <source>
        <dbReference type="PROSITE" id="PS51900"/>
    </source>
</evidence>
<organism evidence="7 8">
    <name type="scientific">Listeria booriae</name>
    <dbReference type="NCBI Taxonomy" id="1552123"/>
    <lineage>
        <taxon>Bacteria</taxon>
        <taxon>Bacillati</taxon>
        <taxon>Bacillota</taxon>
        <taxon>Bacilli</taxon>
        <taxon>Bacillales</taxon>
        <taxon>Listeriaceae</taxon>
        <taxon>Listeria</taxon>
    </lineage>
</organism>
<dbReference type="Proteomes" id="UP000574104">
    <property type="component" value="Unassembled WGS sequence"/>
</dbReference>
<dbReference type="PROSITE" id="PS51898">
    <property type="entry name" value="TYR_RECOMBINASE"/>
    <property type="match status" value="1"/>
</dbReference>
<evidence type="ECO:0000256" key="1">
    <source>
        <dbReference type="ARBA" id="ARBA00008857"/>
    </source>
</evidence>
<dbReference type="Gene3D" id="1.10.443.10">
    <property type="entry name" value="Intergrase catalytic core"/>
    <property type="match status" value="1"/>
</dbReference>
<dbReference type="Pfam" id="PF14657">
    <property type="entry name" value="Arm-DNA-bind_4"/>
    <property type="match status" value="1"/>
</dbReference>
<protein>
    <submittedName>
        <fullName evidence="7">Site-specific integrase</fullName>
    </submittedName>
</protein>
<gene>
    <name evidence="7" type="ORF">HB904_09315</name>
</gene>
<dbReference type="CDD" id="cd01189">
    <property type="entry name" value="INT_ICEBs1_C_like"/>
    <property type="match status" value="1"/>
</dbReference>
<dbReference type="PANTHER" id="PTHR30349:SF64">
    <property type="entry name" value="PROPHAGE INTEGRASE INTD-RELATED"/>
    <property type="match status" value="1"/>
</dbReference>
<dbReference type="InterPro" id="IPR013762">
    <property type="entry name" value="Integrase-like_cat_sf"/>
</dbReference>
<feature type="domain" description="Tyr recombinase" evidence="5">
    <location>
        <begin position="163"/>
        <end position="359"/>
    </location>
</feature>
<evidence type="ECO:0000313" key="8">
    <source>
        <dbReference type="Proteomes" id="UP000574104"/>
    </source>
</evidence>
<accession>A0A842AG89</accession>
<dbReference type="InterPro" id="IPR002104">
    <property type="entry name" value="Integrase_catalytic"/>
</dbReference>
<dbReference type="PROSITE" id="PS51900">
    <property type="entry name" value="CB"/>
    <property type="match status" value="1"/>
</dbReference>
<sequence>MTVFKDERTGKWYYRVRYKAGAVWKEKKKRGFKTKREASNAENRMKERIYRNEYGGEDIKLLDFYDEFVENYKSKLAPATLKLYSYAREVLEDFYGNVYLKEIDTSSYQRLINELSSNYELETVKTRHKKIRAMFNKACALKYISNNPTTGVELSGKAKKKVDKVQYLFSENLAKLLQDALQSKSDSARVVYVAAMTGLRLSELLGLTWDDVHFKKRTLTVRKTYDYKLKRFASTKNENSKRTITLDSFTLQYLIDYKKEQEAAFQDWEADNPDNSVFWKMSKARLTPEGIYKYLKQACKRADIPRITPHGLRHTHVVSLIEAKADIKYISTRLGHSDITTTLNFYTHISKELEAQNAKSIEDFYAQLHDKIGHKLATKKEKTT</sequence>
<dbReference type="InterPro" id="IPR011010">
    <property type="entry name" value="DNA_brk_join_enz"/>
</dbReference>
<dbReference type="EMBL" id="JAARSH010000005">
    <property type="protein sequence ID" value="MBC1616387.1"/>
    <property type="molecule type" value="Genomic_DNA"/>
</dbReference>
<dbReference type="Pfam" id="PF13102">
    <property type="entry name" value="Phage_int_SAM_5"/>
    <property type="match status" value="1"/>
</dbReference>
<evidence type="ECO:0000259" key="5">
    <source>
        <dbReference type="PROSITE" id="PS51898"/>
    </source>
</evidence>
<evidence type="ECO:0000256" key="2">
    <source>
        <dbReference type="ARBA" id="ARBA00023125"/>
    </source>
</evidence>
<evidence type="ECO:0000256" key="4">
    <source>
        <dbReference type="PROSITE-ProRule" id="PRU01248"/>
    </source>
</evidence>
<dbReference type="InterPro" id="IPR010998">
    <property type="entry name" value="Integrase_recombinase_N"/>
</dbReference>
<evidence type="ECO:0000256" key="3">
    <source>
        <dbReference type="ARBA" id="ARBA00023172"/>
    </source>
</evidence>
<dbReference type="GO" id="GO:0006310">
    <property type="term" value="P:DNA recombination"/>
    <property type="evidence" value="ECO:0007669"/>
    <property type="project" value="UniProtKB-KW"/>
</dbReference>
<comment type="caution">
    <text evidence="7">The sequence shown here is derived from an EMBL/GenBank/DDBJ whole genome shotgun (WGS) entry which is preliminary data.</text>
</comment>
<dbReference type="PANTHER" id="PTHR30349">
    <property type="entry name" value="PHAGE INTEGRASE-RELATED"/>
    <property type="match status" value="1"/>
</dbReference>
<dbReference type="SUPFAM" id="SSF56349">
    <property type="entry name" value="DNA breaking-rejoining enzymes"/>
    <property type="match status" value="1"/>
</dbReference>
<dbReference type="GO" id="GO:0003677">
    <property type="term" value="F:DNA binding"/>
    <property type="evidence" value="ECO:0007669"/>
    <property type="project" value="UniProtKB-UniRule"/>
</dbReference>
<dbReference type="InterPro" id="IPR050090">
    <property type="entry name" value="Tyrosine_recombinase_XerCD"/>
</dbReference>
<evidence type="ECO:0000313" key="7">
    <source>
        <dbReference type="EMBL" id="MBC1616387.1"/>
    </source>
</evidence>
<dbReference type="RefSeq" id="WP_185434368.1">
    <property type="nucleotide sequence ID" value="NZ_JAARSH010000005.1"/>
</dbReference>
<keyword evidence="2 4" id="KW-0238">DNA-binding</keyword>
<reference evidence="7 8" key="1">
    <citation type="submission" date="2020-03" db="EMBL/GenBank/DDBJ databases">
        <title>Soil Listeria distribution.</title>
        <authorList>
            <person name="Liao J."/>
            <person name="Wiedmann M."/>
        </authorList>
    </citation>
    <scope>NUCLEOTIDE SEQUENCE [LARGE SCALE GENOMIC DNA]</scope>
    <source>
        <strain evidence="7 8">FSL L7-1299</strain>
    </source>
</reference>
<dbReference type="AlphaFoldDB" id="A0A842AG89"/>
<dbReference type="InterPro" id="IPR028259">
    <property type="entry name" value="AP2-like_int_N"/>
</dbReference>
<dbReference type="GO" id="GO:0015074">
    <property type="term" value="P:DNA integration"/>
    <property type="evidence" value="ECO:0007669"/>
    <property type="project" value="InterPro"/>
</dbReference>
<feature type="domain" description="Core-binding (CB)" evidence="6">
    <location>
        <begin position="59"/>
        <end position="139"/>
    </location>
</feature>
<dbReference type="InterPro" id="IPR025269">
    <property type="entry name" value="SAM-like_dom"/>
</dbReference>
<proteinExistence type="inferred from homology"/>